<proteinExistence type="predicted"/>
<accession>A0A6J7W1R0</accession>
<gene>
    <name evidence="1" type="ORF">UFOVP147_36</name>
</gene>
<evidence type="ECO:0000313" key="1">
    <source>
        <dbReference type="EMBL" id="CAB5144863.1"/>
    </source>
</evidence>
<dbReference type="EMBL" id="LR798196">
    <property type="protein sequence ID" value="CAB5144863.1"/>
    <property type="molecule type" value="Genomic_DNA"/>
</dbReference>
<reference evidence="1" key="1">
    <citation type="submission" date="2020-05" db="EMBL/GenBank/DDBJ databases">
        <authorList>
            <person name="Chiriac C."/>
            <person name="Salcher M."/>
            <person name="Ghai R."/>
            <person name="Kavagutti S V."/>
        </authorList>
    </citation>
    <scope>NUCLEOTIDE SEQUENCE</scope>
</reference>
<sequence>MTIRRADDNAYTLLSNGTATGSAVAVRGGEYIFMAEGTVAGATIALQVQSPNGTWSPVLIFAGSAVSFTALPNAQTGIDLPAGNVRVAITGTPTGVYAYLVGLG</sequence>
<protein>
    <submittedName>
        <fullName evidence="1">Uncharacterized protein</fullName>
    </submittedName>
</protein>
<organism evidence="1">
    <name type="scientific">uncultured Caudovirales phage</name>
    <dbReference type="NCBI Taxonomy" id="2100421"/>
    <lineage>
        <taxon>Viruses</taxon>
        <taxon>Duplodnaviria</taxon>
        <taxon>Heunggongvirae</taxon>
        <taxon>Uroviricota</taxon>
        <taxon>Caudoviricetes</taxon>
        <taxon>Peduoviridae</taxon>
        <taxon>Maltschvirus</taxon>
        <taxon>Maltschvirus maltsch</taxon>
    </lineage>
</organism>
<name>A0A6J7W1R0_9CAUD</name>